<feature type="transmembrane region" description="Helical" evidence="2">
    <location>
        <begin position="64"/>
        <end position="82"/>
    </location>
</feature>
<dbReference type="EMBL" id="RZGK01000014">
    <property type="protein sequence ID" value="KAF9694110.1"/>
    <property type="molecule type" value="Genomic_DNA"/>
</dbReference>
<dbReference type="Proteomes" id="UP000651452">
    <property type="component" value="Unassembled WGS sequence"/>
</dbReference>
<gene>
    <name evidence="3" type="ORF">EKO04_008085</name>
</gene>
<organism evidence="3 4">
    <name type="scientific">Ascochyta lentis</name>
    <dbReference type="NCBI Taxonomy" id="205686"/>
    <lineage>
        <taxon>Eukaryota</taxon>
        <taxon>Fungi</taxon>
        <taxon>Dikarya</taxon>
        <taxon>Ascomycota</taxon>
        <taxon>Pezizomycotina</taxon>
        <taxon>Dothideomycetes</taxon>
        <taxon>Pleosporomycetidae</taxon>
        <taxon>Pleosporales</taxon>
        <taxon>Pleosporineae</taxon>
        <taxon>Didymellaceae</taxon>
        <taxon>Ascochyta</taxon>
    </lineage>
</organism>
<comment type="caution">
    <text evidence="3">The sequence shown here is derived from an EMBL/GenBank/DDBJ whole genome shotgun (WGS) entry which is preliminary data.</text>
</comment>
<keyword evidence="2" id="KW-0472">Membrane</keyword>
<sequence>MPSRNGLPRTRIWHWVQQLTNFAHYSHASPSFFLRACTVLILVALVILVTYSNWIRRTSNRTSALFNTLAALIIYVTPLYTLRTISRGTVSVGDWLSAAVKQHCQRVVMYIRDFCNHNATALSTSAQLVSAVVTFRTAYHSCVILYATEAVFKVLESIIACPIPAIKGLAWTVTGIIALLLWYVELLINLGYWLREIVLSVQACNLYHSLTFWNALEDFSELLVCALVVYLVLRVMRLLLAAAPSVAAMLNHAGEEDASQKAHQHVDEVVTVGVNSMAATVPDTHTCLPDNASPDEDLSEHATSYRHHYTDSGIEVDKIHEGEDITDLGETEETHAESED</sequence>
<proteinExistence type="predicted"/>
<protein>
    <submittedName>
        <fullName evidence="3">Uncharacterized protein</fullName>
    </submittedName>
</protein>
<reference evidence="3" key="1">
    <citation type="submission" date="2018-12" db="EMBL/GenBank/DDBJ databases">
        <authorList>
            <person name="Syme R.A."/>
            <person name="Farfan-Caceres L."/>
            <person name="Lichtenzveig J."/>
        </authorList>
    </citation>
    <scope>NUCLEOTIDE SEQUENCE</scope>
    <source>
        <strain evidence="3">Al4</strain>
    </source>
</reference>
<feature type="transmembrane region" description="Helical" evidence="2">
    <location>
        <begin position="169"/>
        <end position="192"/>
    </location>
</feature>
<name>A0A8H7IWN4_9PLEO</name>
<dbReference type="AlphaFoldDB" id="A0A8H7IWN4"/>
<keyword evidence="2" id="KW-1133">Transmembrane helix</keyword>
<keyword evidence="4" id="KW-1185">Reference proteome</keyword>
<reference evidence="3" key="2">
    <citation type="submission" date="2020-09" db="EMBL/GenBank/DDBJ databases">
        <title>Reference genome assembly for Australian Ascochyta lentis isolate Al4.</title>
        <authorList>
            <person name="Lee R.C."/>
            <person name="Farfan-Caceres L.M."/>
            <person name="Debler J.W."/>
            <person name="Williams A.H."/>
            <person name="Henares B.M."/>
        </authorList>
    </citation>
    <scope>NUCLEOTIDE SEQUENCE</scope>
    <source>
        <strain evidence="3">Al4</strain>
    </source>
</reference>
<keyword evidence="2" id="KW-0812">Transmembrane</keyword>
<evidence type="ECO:0000256" key="2">
    <source>
        <dbReference type="SAM" id="Phobius"/>
    </source>
</evidence>
<evidence type="ECO:0000313" key="4">
    <source>
        <dbReference type="Proteomes" id="UP000651452"/>
    </source>
</evidence>
<evidence type="ECO:0000313" key="3">
    <source>
        <dbReference type="EMBL" id="KAF9694110.1"/>
    </source>
</evidence>
<feature type="region of interest" description="Disordered" evidence="1">
    <location>
        <begin position="316"/>
        <end position="340"/>
    </location>
</feature>
<accession>A0A8H7IWN4</accession>
<evidence type="ECO:0000256" key="1">
    <source>
        <dbReference type="SAM" id="MobiDB-lite"/>
    </source>
</evidence>
<feature type="transmembrane region" description="Helical" evidence="2">
    <location>
        <begin position="32"/>
        <end position="52"/>
    </location>
</feature>